<organism evidence="2 3">
    <name type="scientific">Streptomyces durocortorensis</name>
    <dbReference type="NCBI Taxonomy" id="2811104"/>
    <lineage>
        <taxon>Bacteria</taxon>
        <taxon>Bacillati</taxon>
        <taxon>Actinomycetota</taxon>
        <taxon>Actinomycetes</taxon>
        <taxon>Kitasatosporales</taxon>
        <taxon>Streptomycetaceae</taxon>
        <taxon>Streptomyces</taxon>
    </lineage>
</organism>
<comment type="caution">
    <text evidence="2">The sequence shown here is derived from an EMBL/GenBank/DDBJ whole genome shotgun (WGS) entry which is preliminary data.</text>
</comment>
<feature type="chain" id="PRO_5046818574" evidence="1">
    <location>
        <begin position="26"/>
        <end position="222"/>
    </location>
</feature>
<accession>A0ABS2I0Y1</accession>
<dbReference type="RefSeq" id="WP_205084800.1">
    <property type="nucleotide sequence ID" value="NZ_JAFEUF010000133.1"/>
</dbReference>
<evidence type="ECO:0000313" key="2">
    <source>
        <dbReference type="EMBL" id="MBM7056620.1"/>
    </source>
</evidence>
<sequence length="222" mass="23698">MRRTRVLVPILALCALVASATTATAAPEPSTSPEVGLATPAEEARLQQQLAETEPVIATYNGKKINLADGWQGAQACSEVPTGDVYCYDSAVEADQALAAIAPAPRSPDSGVVSAQGSGEFGPAAIGDCAPGWVCLWEHSNYTGRRLQWSASGTKQLKDWDFRDKASSGCVNRNQFGVLAYDARTGLPDPYMTLAARYCYKFSDASYPTGGNFNDKVDYIEM</sequence>
<evidence type="ECO:0000256" key="1">
    <source>
        <dbReference type="SAM" id="SignalP"/>
    </source>
</evidence>
<proteinExistence type="predicted"/>
<feature type="signal peptide" evidence="1">
    <location>
        <begin position="1"/>
        <end position="25"/>
    </location>
</feature>
<evidence type="ECO:0000313" key="3">
    <source>
        <dbReference type="Proteomes" id="UP000712045"/>
    </source>
</evidence>
<keyword evidence="3" id="KW-1185">Reference proteome</keyword>
<dbReference type="Gene3D" id="2.60.20.10">
    <property type="entry name" value="Crystallins"/>
    <property type="match status" value="1"/>
</dbReference>
<dbReference type="Pfam" id="PF03995">
    <property type="entry name" value="Inhibitor_I36"/>
    <property type="match status" value="1"/>
</dbReference>
<keyword evidence="1" id="KW-0732">Signal</keyword>
<dbReference type="Proteomes" id="UP000712045">
    <property type="component" value="Unassembled WGS sequence"/>
</dbReference>
<gene>
    <name evidence="2" type="ORF">JS521_22775</name>
</gene>
<name>A0ABS2I0Y1_9ACTN</name>
<reference evidence="2 3" key="1">
    <citation type="submission" date="2021-02" db="EMBL/GenBank/DDBJ databases">
        <title>Genome Streptomyces sp. RHZ10.</title>
        <authorList>
            <person name="Besaury L."/>
        </authorList>
    </citation>
    <scope>NUCLEOTIDE SEQUENCE [LARGE SCALE GENOMIC DNA]</scope>
    <source>
        <strain evidence="2 3">RHZ10</strain>
    </source>
</reference>
<protein>
    <submittedName>
        <fullName evidence="2">Peptidase inhibitor family I36 protein</fullName>
    </submittedName>
</protein>
<dbReference type="EMBL" id="JAFEUF010000133">
    <property type="protein sequence ID" value="MBM7056620.1"/>
    <property type="molecule type" value="Genomic_DNA"/>
</dbReference>